<keyword evidence="1" id="KW-1133">Transmembrane helix</keyword>
<dbReference type="Pfam" id="PF01595">
    <property type="entry name" value="CNNM"/>
    <property type="match status" value="1"/>
</dbReference>
<sequence>MEAAIFSLSRFRVKALISEDKKGARVIEKIKKKPGKTLAAILLANLLVNIGCSSVGALIIIQIIETYSLNTALSFAIEIVIMTSLLLIVGDIDFFPFFRYFFKMIKNK</sequence>
<protein>
    <recommendedName>
        <fullName evidence="2">CNNM transmembrane domain-containing protein</fullName>
    </recommendedName>
</protein>
<feature type="transmembrane region" description="Helical" evidence="1">
    <location>
        <begin position="76"/>
        <end position="102"/>
    </location>
</feature>
<feature type="non-terminal residue" evidence="3">
    <location>
        <position position="108"/>
    </location>
</feature>
<gene>
    <name evidence="3" type="ORF">S06H3_19368</name>
</gene>
<feature type="transmembrane region" description="Helical" evidence="1">
    <location>
        <begin position="38"/>
        <end position="64"/>
    </location>
</feature>
<name>X1LI35_9ZZZZ</name>
<feature type="domain" description="CNNM transmembrane" evidence="2">
    <location>
        <begin position="1"/>
        <end position="108"/>
    </location>
</feature>
<dbReference type="AlphaFoldDB" id="X1LI35"/>
<reference evidence="3" key="1">
    <citation type="journal article" date="2014" name="Front. Microbiol.">
        <title>High frequency of phylogenetically diverse reductive dehalogenase-homologous genes in deep subseafloor sedimentary metagenomes.</title>
        <authorList>
            <person name="Kawai M."/>
            <person name="Futagami T."/>
            <person name="Toyoda A."/>
            <person name="Takaki Y."/>
            <person name="Nishi S."/>
            <person name="Hori S."/>
            <person name="Arai W."/>
            <person name="Tsubouchi T."/>
            <person name="Morono Y."/>
            <person name="Uchiyama I."/>
            <person name="Ito T."/>
            <person name="Fujiyama A."/>
            <person name="Inagaki F."/>
            <person name="Takami H."/>
        </authorList>
    </citation>
    <scope>NUCLEOTIDE SEQUENCE</scope>
    <source>
        <strain evidence="3">Expedition CK06-06</strain>
    </source>
</reference>
<comment type="caution">
    <text evidence="3">The sequence shown here is derived from an EMBL/GenBank/DDBJ whole genome shotgun (WGS) entry which is preliminary data.</text>
</comment>
<proteinExistence type="predicted"/>
<dbReference type="EMBL" id="BARV01009909">
    <property type="protein sequence ID" value="GAI05471.1"/>
    <property type="molecule type" value="Genomic_DNA"/>
</dbReference>
<dbReference type="InterPro" id="IPR002550">
    <property type="entry name" value="CNNM"/>
</dbReference>
<organism evidence="3">
    <name type="scientific">marine sediment metagenome</name>
    <dbReference type="NCBI Taxonomy" id="412755"/>
    <lineage>
        <taxon>unclassified sequences</taxon>
        <taxon>metagenomes</taxon>
        <taxon>ecological metagenomes</taxon>
    </lineage>
</organism>
<keyword evidence="1" id="KW-0472">Membrane</keyword>
<accession>X1LI35</accession>
<keyword evidence="1" id="KW-0812">Transmembrane</keyword>
<evidence type="ECO:0000259" key="2">
    <source>
        <dbReference type="PROSITE" id="PS51846"/>
    </source>
</evidence>
<evidence type="ECO:0000313" key="3">
    <source>
        <dbReference type="EMBL" id="GAI05471.1"/>
    </source>
</evidence>
<evidence type="ECO:0000256" key="1">
    <source>
        <dbReference type="SAM" id="Phobius"/>
    </source>
</evidence>
<dbReference type="PROSITE" id="PS51846">
    <property type="entry name" value="CNNM"/>
    <property type="match status" value="1"/>
</dbReference>